<accession>A0A9W8DZD2</accession>
<name>A0A9W8DZD2_9FUNG</name>
<evidence type="ECO:0000313" key="2">
    <source>
        <dbReference type="EMBL" id="KAJ1924940.1"/>
    </source>
</evidence>
<keyword evidence="3" id="KW-1185">Reference proteome</keyword>
<evidence type="ECO:0000256" key="1">
    <source>
        <dbReference type="SAM" id="SignalP"/>
    </source>
</evidence>
<feature type="chain" id="PRO_5040902242" description="GPI anchored serine-threonine rich protein" evidence="1">
    <location>
        <begin position="20"/>
        <end position="158"/>
    </location>
</feature>
<dbReference type="OrthoDB" id="2507140at2759"/>
<protein>
    <recommendedName>
        <fullName evidence="4">GPI anchored serine-threonine rich protein</fullName>
    </recommendedName>
</protein>
<sequence length="158" mass="15930">MQLTATIMFAAMLASSVRADGSTCDAQVVVDECLRNANNAFAVCNPVDYPCRCLAQQAIAGCYVNCPGSADLLGAQGNQVIYCNQASAEASRTMTSTSTTSTATASATTTGTVTRMTGTTSAQATGTSDQEDTSAAVAPAACGLFSVAAVALAARFTL</sequence>
<gene>
    <name evidence="2" type="ORF">IWQ60_004879</name>
</gene>
<dbReference type="AlphaFoldDB" id="A0A9W8DZD2"/>
<proteinExistence type="predicted"/>
<reference evidence="2" key="1">
    <citation type="submission" date="2022-07" db="EMBL/GenBank/DDBJ databases">
        <title>Phylogenomic reconstructions and comparative analyses of Kickxellomycotina fungi.</title>
        <authorList>
            <person name="Reynolds N.K."/>
            <person name="Stajich J.E."/>
            <person name="Barry K."/>
            <person name="Grigoriev I.V."/>
            <person name="Crous P."/>
            <person name="Smith M.E."/>
        </authorList>
    </citation>
    <scope>NUCLEOTIDE SEQUENCE</scope>
    <source>
        <strain evidence="2">RSA 861</strain>
    </source>
</reference>
<evidence type="ECO:0000313" key="3">
    <source>
        <dbReference type="Proteomes" id="UP001150569"/>
    </source>
</evidence>
<organism evidence="2 3">
    <name type="scientific">Tieghemiomyces parasiticus</name>
    <dbReference type="NCBI Taxonomy" id="78921"/>
    <lineage>
        <taxon>Eukaryota</taxon>
        <taxon>Fungi</taxon>
        <taxon>Fungi incertae sedis</taxon>
        <taxon>Zoopagomycota</taxon>
        <taxon>Kickxellomycotina</taxon>
        <taxon>Dimargaritomycetes</taxon>
        <taxon>Dimargaritales</taxon>
        <taxon>Dimargaritaceae</taxon>
        <taxon>Tieghemiomyces</taxon>
    </lineage>
</organism>
<keyword evidence="1" id="KW-0732">Signal</keyword>
<feature type="signal peptide" evidence="1">
    <location>
        <begin position="1"/>
        <end position="19"/>
    </location>
</feature>
<dbReference type="EMBL" id="JANBPT010000247">
    <property type="protein sequence ID" value="KAJ1924940.1"/>
    <property type="molecule type" value="Genomic_DNA"/>
</dbReference>
<dbReference type="Proteomes" id="UP001150569">
    <property type="component" value="Unassembled WGS sequence"/>
</dbReference>
<comment type="caution">
    <text evidence="2">The sequence shown here is derived from an EMBL/GenBank/DDBJ whole genome shotgun (WGS) entry which is preliminary data.</text>
</comment>
<evidence type="ECO:0008006" key="4">
    <source>
        <dbReference type="Google" id="ProtNLM"/>
    </source>
</evidence>